<comment type="function">
    <text evidence="7">Component of the post-replicative DNA mismatch repair system (MMR).</text>
</comment>
<dbReference type="GO" id="GO:0030983">
    <property type="term" value="F:mismatched DNA binding"/>
    <property type="evidence" value="ECO:0007669"/>
    <property type="project" value="InterPro"/>
</dbReference>
<dbReference type="Gene3D" id="1.10.1420.10">
    <property type="match status" value="2"/>
</dbReference>
<dbReference type="InterPro" id="IPR000432">
    <property type="entry name" value="DNA_mismatch_repair_MutS_C"/>
</dbReference>
<dbReference type="Pfam" id="PF01624">
    <property type="entry name" value="MutS_I"/>
    <property type="match status" value="1"/>
</dbReference>
<comment type="similarity">
    <text evidence="1 7">Belongs to the DNA mismatch repair MutS family.</text>
</comment>
<dbReference type="InterPro" id="IPR036678">
    <property type="entry name" value="MutS_con_dom_sf"/>
</dbReference>
<dbReference type="Gene3D" id="3.40.50.300">
    <property type="entry name" value="P-loop containing nucleotide triphosphate hydrolases"/>
    <property type="match status" value="1"/>
</dbReference>
<sequence length="972" mass="104557">MLARMARAGLRRASLRWAGRRWIGLRRPMAGRRAVCTAQGAEAAEDPAQLDAMGPGLDGAASSSSSSSSVLATVRECRQQYPGSVLLVRVGDFYELYYEQADEVGGDVLGLQVVDKKFRGGTVRFTGFPARSLLRYVELLVVRHGLSVALCEQFQEPGRRSFTRRVTRVLTPGTLIDDACLADTSVHSFILCIAAEERRRPRRGRPRKDAPAAADPEGLGLGLAWLDLATGDFMAGSTTAAGLSADLARIRPREILVSAGCAAVQALVEPARASAGPAVTRVPEASFEEHTAPPPDADQGSPDADQGSPDANPDPPEPQIAAPLNPNSQLPMSAPAAAASARGLLLGATELTGAERAAACALLNYVAATQLGLLPPLQPPRRYAPERHMAMSAATVGALELVRAGSGGSGAALLDEINQTRTSAGARLLATRLAAPSTSADVIEERLDLVEFFGAAPRVRDAVRARLGSVGDIERAVNKLSLNCGGPHDLLEIARSLREVAAIKRALADHLADRLDATQQQQPQQPRRPTPSAASHRGRPAMAAAVRRREQALAPLAPLVRDIGSRIRSDADRDLRAFGFLVPDCSAEITRLHALLAAKHRERHDLERQWRADYACASLRLDSIPALGHFIEVPRRDSARLAAAPEFRLVQTLRSRMRFENARWTHLLAEIELLRARLQAEELRVFEALRDRVLAASPAIRTNSRVLADLDVAISMAVLAAARQYTRPRLLQPEAAPHAIAGGRHPVVEAQLLAAGRQYVTNDCAFDSDAARVLLLTGPNMGGKSTYLRQVALTSILAQMGSFVPADRAELHIVDAIYSRIGAHDNLAQDQSTFMVEMAEAAHILTRATSRSLVILDEIGRGTATADGVAIAYATLRHLHDTVRCKTIFATHYHELVPHVVPALRALRALHTAVYEDDAGGFAFLHKVRPGVCRQSHALYVAQIAGVPKEVLAIARDFAALRQQEGLAPAVR</sequence>
<dbReference type="SUPFAM" id="SSF52540">
    <property type="entry name" value="P-loop containing nucleoside triphosphate hydrolases"/>
    <property type="match status" value="1"/>
</dbReference>
<protein>
    <submittedName>
        <fullName evidence="10">MutS protein 1</fullName>
    </submittedName>
</protein>
<dbReference type="InterPro" id="IPR007861">
    <property type="entry name" value="DNA_mismatch_repair_MutS_clamp"/>
</dbReference>
<dbReference type="GO" id="GO:0005634">
    <property type="term" value="C:nucleus"/>
    <property type="evidence" value="ECO:0007669"/>
    <property type="project" value="TreeGrafter"/>
</dbReference>
<dbReference type="OrthoDB" id="10252754at2759"/>
<dbReference type="Pfam" id="PF05190">
    <property type="entry name" value="MutS_IV"/>
    <property type="match status" value="1"/>
</dbReference>
<dbReference type="InterPro" id="IPR036187">
    <property type="entry name" value="DNA_mismatch_repair_MutS_sf"/>
</dbReference>
<proteinExistence type="inferred from homology"/>
<dbReference type="NCBIfam" id="NF003810">
    <property type="entry name" value="PRK05399.1"/>
    <property type="match status" value="1"/>
</dbReference>
<dbReference type="EMBL" id="JANBUL010000170">
    <property type="protein sequence ID" value="KAJ2779603.1"/>
    <property type="molecule type" value="Genomic_DNA"/>
</dbReference>
<feature type="region of interest" description="Disordered" evidence="8">
    <location>
        <begin position="272"/>
        <end position="335"/>
    </location>
</feature>
<dbReference type="GO" id="GO:0005739">
    <property type="term" value="C:mitochondrion"/>
    <property type="evidence" value="ECO:0007669"/>
    <property type="project" value="TreeGrafter"/>
</dbReference>
<dbReference type="InterPro" id="IPR007696">
    <property type="entry name" value="DNA_mismatch_repair_MutS_core"/>
</dbReference>
<dbReference type="InterPro" id="IPR007860">
    <property type="entry name" value="DNA_mmatch_repair_MutS_con_dom"/>
</dbReference>
<dbReference type="SUPFAM" id="SSF55271">
    <property type="entry name" value="DNA repair protein MutS, domain I"/>
    <property type="match status" value="1"/>
</dbReference>
<evidence type="ECO:0000256" key="6">
    <source>
        <dbReference type="ARBA" id="ARBA00023204"/>
    </source>
</evidence>
<keyword evidence="6 7" id="KW-0234">DNA repair</keyword>
<dbReference type="Proteomes" id="UP001140217">
    <property type="component" value="Unassembled WGS sequence"/>
</dbReference>
<accession>A0A9W8H6E3</accession>
<dbReference type="GO" id="GO:0006298">
    <property type="term" value="P:mismatch repair"/>
    <property type="evidence" value="ECO:0007669"/>
    <property type="project" value="InterPro"/>
</dbReference>
<keyword evidence="3 7" id="KW-0227">DNA damage</keyword>
<keyword evidence="4" id="KW-0067">ATP-binding</keyword>
<evidence type="ECO:0000256" key="1">
    <source>
        <dbReference type="ARBA" id="ARBA00006271"/>
    </source>
</evidence>
<evidence type="ECO:0000313" key="10">
    <source>
        <dbReference type="EMBL" id="KAJ2779603.1"/>
    </source>
</evidence>
<feature type="domain" description="DNA mismatch repair proteins mutS family" evidence="9">
    <location>
        <begin position="852"/>
        <end position="868"/>
    </location>
</feature>
<evidence type="ECO:0000256" key="4">
    <source>
        <dbReference type="ARBA" id="ARBA00022840"/>
    </source>
</evidence>
<dbReference type="GO" id="GO:0140664">
    <property type="term" value="F:ATP-dependent DNA damage sensor activity"/>
    <property type="evidence" value="ECO:0007669"/>
    <property type="project" value="InterPro"/>
</dbReference>
<evidence type="ECO:0000256" key="5">
    <source>
        <dbReference type="ARBA" id="ARBA00023125"/>
    </source>
</evidence>
<dbReference type="SUPFAM" id="SSF48334">
    <property type="entry name" value="DNA repair protein MutS, domain III"/>
    <property type="match status" value="1"/>
</dbReference>
<evidence type="ECO:0000256" key="8">
    <source>
        <dbReference type="SAM" id="MobiDB-lite"/>
    </source>
</evidence>
<evidence type="ECO:0000313" key="11">
    <source>
        <dbReference type="Proteomes" id="UP001140217"/>
    </source>
</evidence>
<dbReference type="Pfam" id="PF05188">
    <property type="entry name" value="MutS_II"/>
    <property type="match status" value="1"/>
</dbReference>
<dbReference type="GO" id="GO:0043504">
    <property type="term" value="P:mitochondrial DNA repair"/>
    <property type="evidence" value="ECO:0007669"/>
    <property type="project" value="TreeGrafter"/>
</dbReference>
<dbReference type="Pfam" id="PF05192">
    <property type="entry name" value="MutS_III"/>
    <property type="match status" value="1"/>
</dbReference>
<dbReference type="Gene3D" id="3.40.1170.10">
    <property type="entry name" value="DNA repair protein MutS, domain I"/>
    <property type="match status" value="1"/>
</dbReference>
<keyword evidence="2 7" id="KW-0547">Nucleotide-binding</keyword>
<dbReference type="Gene3D" id="3.30.420.110">
    <property type="entry name" value="MutS, connector domain"/>
    <property type="match status" value="1"/>
</dbReference>
<dbReference type="SUPFAM" id="SSF53150">
    <property type="entry name" value="DNA repair protein MutS, domain II"/>
    <property type="match status" value="1"/>
</dbReference>
<dbReference type="PIRSF" id="PIRSF037677">
    <property type="entry name" value="DNA_mis_repair_Msh6"/>
    <property type="match status" value="1"/>
</dbReference>
<dbReference type="PROSITE" id="PS00486">
    <property type="entry name" value="DNA_MISMATCH_REPAIR_2"/>
    <property type="match status" value="1"/>
</dbReference>
<dbReference type="InterPro" id="IPR016151">
    <property type="entry name" value="DNA_mismatch_repair_MutS_N"/>
</dbReference>
<evidence type="ECO:0000256" key="7">
    <source>
        <dbReference type="RuleBase" id="RU003756"/>
    </source>
</evidence>
<dbReference type="GO" id="GO:0005524">
    <property type="term" value="F:ATP binding"/>
    <property type="evidence" value="ECO:0007669"/>
    <property type="project" value="UniProtKB-KW"/>
</dbReference>
<feature type="compositionally biased region" description="Low complexity" evidence="8">
    <location>
        <begin position="517"/>
        <end position="531"/>
    </location>
</feature>
<keyword evidence="5 7" id="KW-0238">DNA-binding</keyword>
<evidence type="ECO:0000256" key="3">
    <source>
        <dbReference type="ARBA" id="ARBA00022763"/>
    </source>
</evidence>
<evidence type="ECO:0000259" key="9">
    <source>
        <dbReference type="PROSITE" id="PS00486"/>
    </source>
</evidence>
<dbReference type="InterPro" id="IPR027417">
    <property type="entry name" value="P-loop_NTPase"/>
</dbReference>
<feature type="region of interest" description="Disordered" evidence="8">
    <location>
        <begin position="517"/>
        <end position="542"/>
    </location>
</feature>
<dbReference type="PANTHER" id="PTHR11361">
    <property type="entry name" value="DNA MISMATCH REPAIR PROTEIN MUTS FAMILY MEMBER"/>
    <property type="match status" value="1"/>
</dbReference>
<evidence type="ECO:0000256" key="2">
    <source>
        <dbReference type="ARBA" id="ARBA00022741"/>
    </source>
</evidence>
<dbReference type="InterPro" id="IPR017261">
    <property type="entry name" value="DNA_mismatch_repair_MutS/MSH"/>
</dbReference>
<dbReference type="AlphaFoldDB" id="A0A9W8H6E3"/>
<dbReference type="InterPro" id="IPR045076">
    <property type="entry name" value="MutS"/>
</dbReference>
<name>A0A9W8H6E3_9FUNG</name>
<dbReference type="PANTHER" id="PTHR11361:SF34">
    <property type="entry name" value="DNA MISMATCH REPAIR PROTEIN MSH1, MITOCHONDRIAL"/>
    <property type="match status" value="1"/>
</dbReference>
<reference evidence="10" key="1">
    <citation type="submission" date="2022-07" db="EMBL/GenBank/DDBJ databases">
        <title>Phylogenomic reconstructions and comparative analyses of Kickxellomycotina fungi.</title>
        <authorList>
            <person name="Reynolds N.K."/>
            <person name="Stajich J.E."/>
            <person name="Barry K."/>
            <person name="Grigoriev I.V."/>
            <person name="Crous P."/>
            <person name="Smith M.E."/>
        </authorList>
    </citation>
    <scope>NUCLEOTIDE SEQUENCE</scope>
    <source>
        <strain evidence="10">NBRC 105414</strain>
    </source>
</reference>
<dbReference type="Pfam" id="PF00488">
    <property type="entry name" value="MutS_V"/>
    <property type="match status" value="1"/>
</dbReference>
<gene>
    <name evidence="10" type="primary">msh1</name>
    <name evidence="10" type="ORF">H4R18_003911</name>
</gene>
<keyword evidence="11" id="KW-1185">Reference proteome</keyword>
<dbReference type="SMART" id="SM00533">
    <property type="entry name" value="MUTSd"/>
    <property type="match status" value="1"/>
</dbReference>
<organism evidence="10 11">
    <name type="scientific">Coemansia javaensis</name>
    <dbReference type="NCBI Taxonomy" id="2761396"/>
    <lineage>
        <taxon>Eukaryota</taxon>
        <taxon>Fungi</taxon>
        <taxon>Fungi incertae sedis</taxon>
        <taxon>Zoopagomycota</taxon>
        <taxon>Kickxellomycotina</taxon>
        <taxon>Kickxellomycetes</taxon>
        <taxon>Kickxellales</taxon>
        <taxon>Kickxellaceae</taxon>
        <taxon>Coemansia</taxon>
    </lineage>
</organism>
<dbReference type="SMART" id="SM00534">
    <property type="entry name" value="MUTSac"/>
    <property type="match status" value="1"/>
</dbReference>
<comment type="caution">
    <text evidence="10">The sequence shown here is derived from an EMBL/GenBank/DDBJ whole genome shotgun (WGS) entry which is preliminary data.</text>
</comment>
<dbReference type="InterPro" id="IPR007695">
    <property type="entry name" value="DNA_mismatch_repair_MutS-lik_N"/>
</dbReference>